<dbReference type="EC" id="2.7.13.3" evidence="2"/>
<protein>
    <recommendedName>
        <fullName evidence="2">histidine kinase</fullName>
        <ecNumber evidence="2">2.7.13.3</ecNumber>
    </recommendedName>
</protein>
<keyword evidence="8" id="KW-0547">Nucleotide-binding</keyword>
<dbReference type="SUPFAM" id="SSF55874">
    <property type="entry name" value="ATPase domain of HSP90 chaperone/DNA topoisomerase II/histidine kinase"/>
    <property type="match status" value="1"/>
</dbReference>
<keyword evidence="3" id="KW-0808">Transferase</keyword>
<feature type="region of interest" description="Disordered" evidence="6">
    <location>
        <begin position="1"/>
        <end position="35"/>
    </location>
</feature>
<feature type="domain" description="Histidine kinase/HSP90-like ATPase" evidence="7">
    <location>
        <begin position="65"/>
        <end position="147"/>
    </location>
</feature>
<keyword evidence="9" id="KW-1185">Reference proteome</keyword>
<dbReference type="Gene3D" id="3.30.565.10">
    <property type="entry name" value="Histidine kinase-like ATPase, C-terminal domain"/>
    <property type="match status" value="1"/>
</dbReference>
<dbReference type="GO" id="GO:0000160">
    <property type="term" value="P:phosphorelay signal transduction system"/>
    <property type="evidence" value="ECO:0007669"/>
    <property type="project" value="UniProtKB-KW"/>
</dbReference>
<evidence type="ECO:0000256" key="5">
    <source>
        <dbReference type="ARBA" id="ARBA00023012"/>
    </source>
</evidence>
<comment type="caution">
    <text evidence="8">The sequence shown here is derived from an EMBL/GenBank/DDBJ whole genome shotgun (WGS) entry which is preliminary data.</text>
</comment>
<dbReference type="Pfam" id="PF02518">
    <property type="entry name" value="HATPase_c"/>
    <property type="match status" value="1"/>
</dbReference>
<dbReference type="EMBL" id="JADOGI010000268">
    <property type="protein sequence ID" value="MBF8193251.1"/>
    <property type="molecule type" value="Genomic_DNA"/>
</dbReference>
<sequence>MESQRAGSREAGRPPAGVARWEAGEARHPVPGTAQLPGLLRTVGLEVALDVEGERRPLPPAADLTVYRVVQEALTNTIRHANAGTATVTLTYETGAVTVRVDDDGDGSRAPRGHGLTGMAERVAAVGGLLTTGNGPTGGFRVTARLPA</sequence>
<evidence type="ECO:0000256" key="4">
    <source>
        <dbReference type="ARBA" id="ARBA00022777"/>
    </source>
</evidence>
<proteinExistence type="predicted"/>
<evidence type="ECO:0000256" key="1">
    <source>
        <dbReference type="ARBA" id="ARBA00000085"/>
    </source>
</evidence>
<keyword evidence="4" id="KW-0418">Kinase</keyword>
<gene>
    <name evidence="8" type="ORF">ITP53_47815</name>
</gene>
<accession>A0A931F6K5</accession>
<evidence type="ECO:0000256" key="2">
    <source>
        <dbReference type="ARBA" id="ARBA00012438"/>
    </source>
</evidence>
<dbReference type="PANTHER" id="PTHR24421:SF10">
    <property type="entry name" value="NITRATE_NITRITE SENSOR PROTEIN NARQ"/>
    <property type="match status" value="1"/>
</dbReference>
<evidence type="ECO:0000256" key="3">
    <source>
        <dbReference type="ARBA" id="ARBA00022679"/>
    </source>
</evidence>
<dbReference type="GO" id="GO:0004673">
    <property type="term" value="F:protein histidine kinase activity"/>
    <property type="evidence" value="ECO:0007669"/>
    <property type="project" value="UniProtKB-EC"/>
</dbReference>
<evidence type="ECO:0000256" key="6">
    <source>
        <dbReference type="SAM" id="MobiDB-lite"/>
    </source>
</evidence>
<organism evidence="8 9">
    <name type="scientific">Nonomuraea cypriaca</name>
    <dbReference type="NCBI Taxonomy" id="1187855"/>
    <lineage>
        <taxon>Bacteria</taxon>
        <taxon>Bacillati</taxon>
        <taxon>Actinomycetota</taxon>
        <taxon>Actinomycetes</taxon>
        <taxon>Streptosporangiales</taxon>
        <taxon>Streptosporangiaceae</taxon>
        <taxon>Nonomuraea</taxon>
    </lineage>
</organism>
<evidence type="ECO:0000313" key="8">
    <source>
        <dbReference type="EMBL" id="MBF8193251.1"/>
    </source>
</evidence>
<name>A0A931F6K5_9ACTN</name>
<dbReference type="InterPro" id="IPR050482">
    <property type="entry name" value="Sensor_HK_TwoCompSys"/>
</dbReference>
<dbReference type="InterPro" id="IPR003594">
    <property type="entry name" value="HATPase_dom"/>
</dbReference>
<evidence type="ECO:0000259" key="7">
    <source>
        <dbReference type="Pfam" id="PF02518"/>
    </source>
</evidence>
<dbReference type="InterPro" id="IPR036890">
    <property type="entry name" value="HATPase_C_sf"/>
</dbReference>
<dbReference type="GO" id="GO:0005524">
    <property type="term" value="F:ATP binding"/>
    <property type="evidence" value="ECO:0007669"/>
    <property type="project" value="UniProtKB-KW"/>
</dbReference>
<evidence type="ECO:0000313" key="9">
    <source>
        <dbReference type="Proteomes" id="UP000605361"/>
    </source>
</evidence>
<dbReference type="Proteomes" id="UP000605361">
    <property type="component" value="Unassembled WGS sequence"/>
</dbReference>
<dbReference type="AlphaFoldDB" id="A0A931F6K5"/>
<dbReference type="CDD" id="cd16917">
    <property type="entry name" value="HATPase_UhpB-NarQ-NarX-like"/>
    <property type="match status" value="1"/>
</dbReference>
<keyword evidence="8" id="KW-0067">ATP-binding</keyword>
<keyword evidence="5" id="KW-0902">Two-component regulatory system</keyword>
<dbReference type="RefSeq" id="WP_195902124.1">
    <property type="nucleotide sequence ID" value="NZ_JADOGI010000268.1"/>
</dbReference>
<reference evidence="8" key="1">
    <citation type="submission" date="2020-11" db="EMBL/GenBank/DDBJ databases">
        <title>Whole-genome analyses of Nonomuraea sp. K274.</title>
        <authorList>
            <person name="Veyisoglu A."/>
        </authorList>
    </citation>
    <scope>NUCLEOTIDE SEQUENCE</scope>
    <source>
        <strain evidence="8">K274</strain>
    </source>
</reference>
<dbReference type="PANTHER" id="PTHR24421">
    <property type="entry name" value="NITRATE/NITRITE SENSOR PROTEIN NARX-RELATED"/>
    <property type="match status" value="1"/>
</dbReference>
<comment type="catalytic activity">
    <reaction evidence="1">
        <text>ATP + protein L-histidine = ADP + protein N-phospho-L-histidine.</text>
        <dbReference type="EC" id="2.7.13.3"/>
    </reaction>
</comment>